<evidence type="ECO:0000313" key="1">
    <source>
        <dbReference type="EMBL" id="KAJ7987225.1"/>
    </source>
</evidence>
<gene>
    <name evidence="1" type="ORF">DPEC_G00336540</name>
</gene>
<accession>A0ACC2F7L6</accession>
<proteinExistence type="predicted"/>
<name>A0ACC2F7L6_DALPE</name>
<sequence>MSNSSLFSGLSQLKQMSQTVLFSLWKNNCICISTRYASAMYNCHRRETSMFYIWCPTVSRVTVYVYAHLTNRHPVWVNSEALCGNQQVLFMSVCITSNWRTRK</sequence>
<organism evidence="1 2">
    <name type="scientific">Dallia pectoralis</name>
    <name type="common">Alaska blackfish</name>
    <dbReference type="NCBI Taxonomy" id="75939"/>
    <lineage>
        <taxon>Eukaryota</taxon>
        <taxon>Metazoa</taxon>
        <taxon>Chordata</taxon>
        <taxon>Craniata</taxon>
        <taxon>Vertebrata</taxon>
        <taxon>Euteleostomi</taxon>
        <taxon>Actinopterygii</taxon>
        <taxon>Neopterygii</taxon>
        <taxon>Teleostei</taxon>
        <taxon>Protacanthopterygii</taxon>
        <taxon>Esociformes</taxon>
        <taxon>Umbridae</taxon>
        <taxon>Dallia</taxon>
    </lineage>
</organism>
<evidence type="ECO:0000313" key="2">
    <source>
        <dbReference type="Proteomes" id="UP001157502"/>
    </source>
</evidence>
<comment type="caution">
    <text evidence="1">The sequence shown here is derived from an EMBL/GenBank/DDBJ whole genome shotgun (WGS) entry which is preliminary data.</text>
</comment>
<reference evidence="1" key="1">
    <citation type="submission" date="2021-05" db="EMBL/GenBank/DDBJ databases">
        <authorList>
            <person name="Pan Q."/>
            <person name="Jouanno E."/>
            <person name="Zahm M."/>
            <person name="Klopp C."/>
            <person name="Cabau C."/>
            <person name="Louis A."/>
            <person name="Berthelot C."/>
            <person name="Parey E."/>
            <person name="Roest Crollius H."/>
            <person name="Montfort J."/>
            <person name="Robinson-Rechavi M."/>
            <person name="Bouchez O."/>
            <person name="Lampietro C."/>
            <person name="Lopez Roques C."/>
            <person name="Donnadieu C."/>
            <person name="Postlethwait J."/>
            <person name="Bobe J."/>
            <person name="Dillon D."/>
            <person name="Chandos A."/>
            <person name="von Hippel F."/>
            <person name="Guiguen Y."/>
        </authorList>
    </citation>
    <scope>NUCLEOTIDE SEQUENCE</scope>
    <source>
        <strain evidence="1">YG-Jan2019</strain>
    </source>
</reference>
<keyword evidence="2" id="KW-1185">Reference proteome</keyword>
<protein>
    <submittedName>
        <fullName evidence="1">Uncharacterized protein</fullName>
    </submittedName>
</protein>
<dbReference type="Proteomes" id="UP001157502">
    <property type="component" value="Chromosome 33"/>
</dbReference>
<dbReference type="EMBL" id="CM055760">
    <property type="protein sequence ID" value="KAJ7987225.1"/>
    <property type="molecule type" value="Genomic_DNA"/>
</dbReference>